<dbReference type="Pfam" id="PF00082">
    <property type="entry name" value="Peptidase_S8"/>
    <property type="match status" value="1"/>
</dbReference>
<dbReference type="InterPro" id="IPR050131">
    <property type="entry name" value="Peptidase_S8_subtilisin-like"/>
</dbReference>
<keyword evidence="2 5" id="KW-0645">Protease</keyword>
<dbReference type="EMBL" id="JAPDOD010000059">
    <property type="protein sequence ID" value="MDA0166163.1"/>
    <property type="molecule type" value="Genomic_DNA"/>
</dbReference>
<evidence type="ECO:0000256" key="4">
    <source>
        <dbReference type="ARBA" id="ARBA00022825"/>
    </source>
</evidence>
<dbReference type="PROSITE" id="PS51892">
    <property type="entry name" value="SUBTILASE"/>
    <property type="match status" value="1"/>
</dbReference>
<keyword evidence="9" id="KW-1185">Reference proteome</keyword>
<feature type="active site" description="Charge relay system" evidence="5">
    <location>
        <position position="168"/>
    </location>
</feature>
<sequence>MTRLLRLAIATLAALSLTDAATPAQARAAVQHATSGARIDAIVVLHRQAVLPEAGARRASVLRALRSVAGADQRRLLALLAIRKLQGRVDRVEPFWIFNAVHVIADPDVVTELAALPEVAEIRPNTTLEAPAAPLSGGTPEWNITRVGAPALWSLGYRGQGVVVANMDTGVDATHPEIGSRWRGGTNSWFDPNGEHPATPTDVNGHGTWTMGTMAGAAVGVAPDARWIAVKVFNDHGTATTAGIHAGFQWLLDPDGNPATDDAPDVVNDSWTMSAPGCDLAFAPDLHSLRAAGVLPVFAAGNGGPAAGTSLSPADNPEAFAVGGTDAADGLDPGSSRGPSACDHSIYPQVVAPGVDVRTTDLYGLYATVSGTSIAAPHAAGALALLLSAFPGLDADRQALALRNGAVDLGPAGADNDSGAGRLDASGAYAWLLAAPDFSLQAAPASVTTPAGGSASYTIDVLARNGFTGAVSLSLTGLSASQASWTFTPGTEGSTQLTVTTAASLAPGTYPLTITGTSGTSTRSTKVALVAPEPPGYSLAATPSSQRTAAGGTVSYTVSTAAVGGFGSDVDLSLSGLTAAQGSWSFVPSATIAGGSGAVQLNVTTAASLAPGVYPLTLTAAGGGITHTAVLSLIVPDFSLAATPSSRSAAPGATVGYIVSVGAKNGFAGSVALSLSGLTAAQASWTFTPASIVGSGTSQLTLTTVSALAPGTYPLTITGVSGALRHTAAVTLVVTAPPDFGLTATPATATVVAGQNVTYTAAVSSIGGFAGNVSLSVAGLPSGATASFATNPLRAPGTSALTVRTTRTATRGTFTLTVTGTGGSLVHRATVTLVVRS</sequence>
<evidence type="ECO:0000256" key="6">
    <source>
        <dbReference type="SAM" id="SignalP"/>
    </source>
</evidence>
<evidence type="ECO:0000313" key="9">
    <source>
        <dbReference type="Proteomes" id="UP001149140"/>
    </source>
</evidence>
<dbReference type="GO" id="GO:0006508">
    <property type="term" value="P:proteolysis"/>
    <property type="evidence" value="ECO:0007669"/>
    <property type="project" value="UniProtKB-KW"/>
</dbReference>
<name>A0A9X3N789_9ACTN</name>
<keyword evidence="6" id="KW-0732">Signal</keyword>
<dbReference type="InterPro" id="IPR023828">
    <property type="entry name" value="Peptidase_S8_Ser-AS"/>
</dbReference>
<dbReference type="RefSeq" id="WP_270045422.1">
    <property type="nucleotide sequence ID" value="NZ_JAPDOD010000059.1"/>
</dbReference>
<feature type="signal peptide" evidence="6">
    <location>
        <begin position="1"/>
        <end position="28"/>
    </location>
</feature>
<dbReference type="PROSITE" id="PS00138">
    <property type="entry name" value="SUBTILASE_SER"/>
    <property type="match status" value="1"/>
</dbReference>
<dbReference type="GO" id="GO:0004252">
    <property type="term" value="F:serine-type endopeptidase activity"/>
    <property type="evidence" value="ECO:0007669"/>
    <property type="project" value="UniProtKB-UniRule"/>
</dbReference>
<dbReference type="InterPro" id="IPR015500">
    <property type="entry name" value="Peptidase_S8_subtilisin-rel"/>
</dbReference>
<proteinExistence type="inferred from homology"/>
<reference evidence="8" key="1">
    <citation type="submission" date="2022-10" db="EMBL/GenBank/DDBJ databases">
        <title>The WGS of Solirubrobacter ginsenosidimutans DSM 21036.</title>
        <authorList>
            <person name="Jiang Z."/>
        </authorList>
    </citation>
    <scope>NUCLEOTIDE SEQUENCE</scope>
    <source>
        <strain evidence="8">DSM 21036</strain>
    </source>
</reference>
<comment type="similarity">
    <text evidence="1 5">Belongs to the peptidase S8 family.</text>
</comment>
<feature type="active site" description="Charge relay system" evidence="5">
    <location>
        <position position="373"/>
    </location>
</feature>
<dbReference type="PANTHER" id="PTHR43806">
    <property type="entry name" value="PEPTIDASE S8"/>
    <property type="match status" value="1"/>
</dbReference>
<dbReference type="AlphaFoldDB" id="A0A9X3N789"/>
<evidence type="ECO:0000256" key="2">
    <source>
        <dbReference type="ARBA" id="ARBA00022670"/>
    </source>
</evidence>
<dbReference type="InterPro" id="IPR000209">
    <property type="entry name" value="Peptidase_S8/S53_dom"/>
</dbReference>
<keyword evidence="4 5" id="KW-0720">Serine protease</keyword>
<dbReference type="PANTHER" id="PTHR43806:SF11">
    <property type="entry name" value="CEREVISIN-RELATED"/>
    <property type="match status" value="1"/>
</dbReference>
<feature type="chain" id="PRO_5040971760" evidence="6">
    <location>
        <begin position="29"/>
        <end position="837"/>
    </location>
</feature>
<keyword evidence="3 5" id="KW-0378">Hydrolase</keyword>
<evidence type="ECO:0000256" key="5">
    <source>
        <dbReference type="PROSITE-ProRule" id="PRU01240"/>
    </source>
</evidence>
<evidence type="ECO:0000256" key="3">
    <source>
        <dbReference type="ARBA" id="ARBA00022801"/>
    </source>
</evidence>
<feature type="domain" description="Peptidase S8/S53" evidence="7">
    <location>
        <begin position="159"/>
        <end position="421"/>
    </location>
</feature>
<accession>A0A9X3N789</accession>
<dbReference type="Proteomes" id="UP001149140">
    <property type="component" value="Unassembled WGS sequence"/>
</dbReference>
<evidence type="ECO:0000313" key="8">
    <source>
        <dbReference type="EMBL" id="MDA0166163.1"/>
    </source>
</evidence>
<gene>
    <name evidence="8" type="ORF">OM076_38215</name>
</gene>
<dbReference type="InterPro" id="IPR036852">
    <property type="entry name" value="Peptidase_S8/S53_dom_sf"/>
</dbReference>
<dbReference type="PRINTS" id="PR00723">
    <property type="entry name" value="SUBTILISIN"/>
</dbReference>
<evidence type="ECO:0000256" key="1">
    <source>
        <dbReference type="ARBA" id="ARBA00011073"/>
    </source>
</evidence>
<dbReference type="Gene3D" id="3.40.50.200">
    <property type="entry name" value="Peptidase S8/S53 domain"/>
    <property type="match status" value="1"/>
</dbReference>
<protein>
    <submittedName>
        <fullName evidence="8">S8 family serine peptidase</fullName>
    </submittedName>
</protein>
<comment type="caution">
    <text evidence="8">The sequence shown here is derived from an EMBL/GenBank/DDBJ whole genome shotgun (WGS) entry which is preliminary data.</text>
</comment>
<organism evidence="8 9">
    <name type="scientific">Solirubrobacter ginsenosidimutans</name>
    <dbReference type="NCBI Taxonomy" id="490573"/>
    <lineage>
        <taxon>Bacteria</taxon>
        <taxon>Bacillati</taxon>
        <taxon>Actinomycetota</taxon>
        <taxon>Thermoleophilia</taxon>
        <taxon>Solirubrobacterales</taxon>
        <taxon>Solirubrobacteraceae</taxon>
        <taxon>Solirubrobacter</taxon>
    </lineage>
</organism>
<feature type="active site" description="Charge relay system" evidence="5">
    <location>
        <position position="206"/>
    </location>
</feature>
<evidence type="ECO:0000259" key="7">
    <source>
        <dbReference type="Pfam" id="PF00082"/>
    </source>
</evidence>
<dbReference type="SUPFAM" id="SSF52743">
    <property type="entry name" value="Subtilisin-like"/>
    <property type="match status" value="1"/>
</dbReference>